<keyword evidence="2" id="KW-0496">Mitochondrion</keyword>
<dbReference type="PANTHER" id="PTHR28133:SF1">
    <property type="entry name" value="REQUIRED FOR RESPIRATORY GROWTH PROTEIN 7, MITOCHONDRIAL"/>
    <property type="match status" value="1"/>
</dbReference>
<keyword evidence="4" id="KW-1185">Reference proteome</keyword>
<evidence type="ECO:0000256" key="1">
    <source>
        <dbReference type="ARBA" id="ARBA00004173"/>
    </source>
</evidence>
<dbReference type="GO" id="GO:0005739">
    <property type="term" value="C:mitochondrion"/>
    <property type="evidence" value="ECO:0007669"/>
    <property type="project" value="UniProtKB-SubCell"/>
</dbReference>
<evidence type="ECO:0000313" key="3">
    <source>
        <dbReference type="EMBL" id="GJJ10421.1"/>
    </source>
</evidence>
<reference evidence="3" key="1">
    <citation type="submission" date="2021-10" db="EMBL/GenBank/DDBJ databases">
        <title>De novo Genome Assembly of Clathrus columnatus (Basidiomycota, Fungi) Using Illumina and Nanopore Sequence Data.</title>
        <authorList>
            <person name="Ogiso-Tanaka E."/>
            <person name="Itagaki H."/>
            <person name="Hosoya T."/>
            <person name="Hosaka K."/>
        </authorList>
    </citation>
    <scope>NUCLEOTIDE SEQUENCE</scope>
    <source>
        <strain evidence="3">MO-923</strain>
    </source>
</reference>
<dbReference type="Proteomes" id="UP001050691">
    <property type="component" value="Unassembled WGS sequence"/>
</dbReference>
<evidence type="ECO:0000313" key="4">
    <source>
        <dbReference type="Proteomes" id="UP001050691"/>
    </source>
</evidence>
<dbReference type="EMBL" id="BPWL01000005">
    <property type="protein sequence ID" value="GJJ10421.1"/>
    <property type="molecule type" value="Genomic_DNA"/>
</dbReference>
<sequence length="230" mass="25887">MSIFCKRLSSTLSTVFRGNAFEERSVSVLQKLSMSLLKVGGKSDGGVDLQGWWFVPISPHRLKEQQRITGEVIKTWKAPDGTIRRRLRILGQCKAEQKKIGPRYIRELEGVLARHESSLNNPVIGLLVSESEFSRSTLLTAYSSRLPLFLLQLPPEPETSENVEPDKIGSAVWNPALGGLFKGDLEIRWERSAHCLEGRPTLWWGRDNRVEGWIPPGNDELFSPQSNTPP</sequence>
<dbReference type="InterPro" id="IPR011856">
    <property type="entry name" value="tRNA_endonuc-like_dom_sf"/>
</dbReference>
<comment type="subcellular location">
    <subcellularLocation>
        <location evidence="1">Mitochondrion</location>
    </subcellularLocation>
</comment>
<dbReference type="Gene3D" id="3.40.1350.10">
    <property type="match status" value="1"/>
</dbReference>
<evidence type="ECO:0000256" key="2">
    <source>
        <dbReference type="ARBA" id="ARBA00023128"/>
    </source>
</evidence>
<dbReference type="AlphaFoldDB" id="A0AAV5ABM0"/>
<name>A0AAV5ABM0_9AGAM</name>
<dbReference type="InterPro" id="IPR018828">
    <property type="entry name" value="RRG7"/>
</dbReference>
<proteinExistence type="predicted"/>
<gene>
    <name evidence="3" type="ORF">Clacol_004647</name>
</gene>
<dbReference type="GO" id="GO:0003676">
    <property type="term" value="F:nucleic acid binding"/>
    <property type="evidence" value="ECO:0007669"/>
    <property type="project" value="InterPro"/>
</dbReference>
<organism evidence="3 4">
    <name type="scientific">Clathrus columnatus</name>
    <dbReference type="NCBI Taxonomy" id="1419009"/>
    <lineage>
        <taxon>Eukaryota</taxon>
        <taxon>Fungi</taxon>
        <taxon>Dikarya</taxon>
        <taxon>Basidiomycota</taxon>
        <taxon>Agaricomycotina</taxon>
        <taxon>Agaricomycetes</taxon>
        <taxon>Phallomycetidae</taxon>
        <taxon>Phallales</taxon>
        <taxon>Clathraceae</taxon>
        <taxon>Clathrus</taxon>
    </lineage>
</organism>
<dbReference type="Pfam" id="PF10356">
    <property type="entry name" value="RRG7"/>
    <property type="match status" value="1"/>
</dbReference>
<protein>
    <submittedName>
        <fullName evidence="3">Uncharacterized protein</fullName>
    </submittedName>
</protein>
<dbReference type="PANTHER" id="PTHR28133">
    <property type="entry name" value="REQUIRED FOR RESPIRATORY GROWTH PROTEIN 7, MITOCHONDRIAL"/>
    <property type="match status" value="1"/>
</dbReference>
<accession>A0AAV5ABM0</accession>
<comment type="caution">
    <text evidence="3">The sequence shown here is derived from an EMBL/GenBank/DDBJ whole genome shotgun (WGS) entry which is preliminary data.</text>
</comment>